<keyword evidence="1" id="KW-0408">Iron</keyword>
<feature type="transmembrane region" description="Helical" evidence="1">
    <location>
        <begin position="135"/>
        <end position="152"/>
    </location>
</feature>
<evidence type="ECO:0000313" key="3">
    <source>
        <dbReference type="Proteomes" id="UP000464378"/>
    </source>
</evidence>
<keyword evidence="1" id="KW-0479">Metal-binding</keyword>
<dbReference type="RefSeq" id="WP_162657881.1">
    <property type="nucleotide sequence ID" value="NZ_LR593887.1"/>
</dbReference>
<sequence length="274" mass="30366">MPLQAIAFVCLVALVGMPHGGLDHRFGRMFLRPKFGRHWVMLFATGYLGIMMLVLLGWLVMPLVTLAGFVLLSAIHFGLAESMSSRRQTLVRLIAVGGLVVWVPALLQPQTFTELLSWVVPNQRWPSEMLFRPETQSLLGLLVITAILSRFMDGLRAGLITLGFIGIFAFTPPLVGFLIYFCGWHSAWELVRLARFANDSNPRLGFLRVAWDSLPLSMGASLLIALGWWLTSGHPIEPKLVQAGFIGLSVVAVPHLLLHWAVPDHQNPFAEVSP</sequence>
<organism evidence="2">
    <name type="scientific">Tuwongella immobilis</name>
    <dbReference type="NCBI Taxonomy" id="692036"/>
    <lineage>
        <taxon>Bacteria</taxon>
        <taxon>Pseudomonadati</taxon>
        <taxon>Planctomycetota</taxon>
        <taxon>Planctomycetia</taxon>
        <taxon>Gemmatales</taxon>
        <taxon>Gemmataceae</taxon>
        <taxon>Tuwongella</taxon>
    </lineage>
</organism>
<comment type="function">
    <text evidence="1">Catalyzes the cleavage of beta-carotene at its central double bond (15,15') to yield two molecules of all-trans-retinal.</text>
</comment>
<name>A0A6C2YNG2_9BACT</name>
<dbReference type="HAMAP" id="MF_02093">
    <property type="entry name" value="Beta_carotene_diox"/>
    <property type="match status" value="1"/>
</dbReference>
<dbReference type="EMBL" id="LR593887">
    <property type="protein sequence ID" value="VTS02307.1"/>
    <property type="molecule type" value="Genomic_DNA"/>
</dbReference>
<dbReference type="GO" id="GO:0005886">
    <property type="term" value="C:plasma membrane"/>
    <property type="evidence" value="ECO:0007669"/>
    <property type="project" value="UniProtKB-SubCell"/>
</dbReference>
<keyword evidence="1" id="KW-0812">Transmembrane</keyword>
<dbReference type="GO" id="GO:0005506">
    <property type="term" value="F:iron ion binding"/>
    <property type="evidence" value="ECO:0007669"/>
    <property type="project" value="UniProtKB-UniRule"/>
</dbReference>
<dbReference type="Proteomes" id="UP000464378">
    <property type="component" value="Chromosome"/>
</dbReference>
<dbReference type="InParanoid" id="A0A6C2YNG2"/>
<evidence type="ECO:0000256" key="1">
    <source>
        <dbReference type="HAMAP-Rule" id="MF_02093"/>
    </source>
</evidence>
<keyword evidence="3" id="KW-1185">Reference proteome</keyword>
<comment type="catalytic activity">
    <reaction evidence="1">
        <text>all-trans-beta-carotene + O2 = 2 all-trans-retinal</text>
        <dbReference type="Rhea" id="RHEA:32887"/>
        <dbReference type="ChEBI" id="CHEBI:15379"/>
        <dbReference type="ChEBI" id="CHEBI:17579"/>
        <dbReference type="ChEBI" id="CHEBI:17898"/>
        <dbReference type="EC" id="1.13.11.63"/>
    </reaction>
</comment>
<dbReference type="AlphaFoldDB" id="A0A6C2YNG2"/>
<dbReference type="GO" id="GO:0016121">
    <property type="term" value="P:carotene catabolic process"/>
    <property type="evidence" value="ECO:0007669"/>
    <property type="project" value="UniProtKB-UniRule"/>
</dbReference>
<keyword evidence="1" id="KW-0472">Membrane</keyword>
<comment type="similarity">
    <text evidence="1">Belongs to the Brp/Blh beta-carotene diooxygenase family.</text>
</comment>
<feature type="transmembrane region" description="Helical" evidence="1">
    <location>
        <begin position="47"/>
        <end position="77"/>
    </location>
</feature>
<keyword evidence="1" id="KW-1133">Transmembrane helix</keyword>
<reference evidence="2" key="1">
    <citation type="submission" date="2019-04" db="EMBL/GenBank/DDBJ databases">
        <authorList>
            <consortium name="Science for Life Laboratories"/>
        </authorList>
    </citation>
    <scope>NUCLEOTIDE SEQUENCE</scope>
    <source>
        <strain evidence="2">MBLW1</strain>
    </source>
</reference>
<dbReference type="GO" id="GO:0003834">
    <property type="term" value="F:beta-carotene 15,15'-dioxygenase activity"/>
    <property type="evidence" value="ECO:0007669"/>
    <property type="project" value="UniProtKB-EC"/>
</dbReference>
<feature type="transmembrane region" description="Helical" evidence="1">
    <location>
        <begin position="213"/>
        <end position="231"/>
    </location>
</feature>
<feature type="transmembrane region" description="Helical" evidence="1">
    <location>
        <begin position="243"/>
        <end position="262"/>
    </location>
</feature>
<comment type="subcellular location">
    <subcellularLocation>
        <location evidence="1">Cell membrane</location>
        <topology evidence="1">Multi-pass membrane protein</topology>
    </subcellularLocation>
</comment>
<dbReference type="NCBIfam" id="TIGR03753">
    <property type="entry name" value="blh_monoox"/>
    <property type="match status" value="1"/>
</dbReference>
<accession>A0A6C2YNG2</accession>
<dbReference type="KEGG" id="tim:GMBLW1_12210"/>
<gene>
    <name evidence="2" type="ORF">GMBLW1_12210</name>
</gene>
<keyword evidence="1" id="KW-0223">Dioxygenase</keyword>
<dbReference type="EMBL" id="LR586016">
    <property type="protein sequence ID" value="VIP02739.1"/>
    <property type="molecule type" value="Genomic_DNA"/>
</dbReference>
<feature type="transmembrane region" description="Helical" evidence="1">
    <location>
        <begin position="159"/>
        <end position="181"/>
    </location>
</feature>
<protein>
    <recommendedName>
        <fullName evidence="1">Probable beta-carotene 15,15'-dioxygenase</fullName>
        <ecNumber evidence="1">1.13.11.63</ecNumber>
    </recommendedName>
</protein>
<dbReference type="GO" id="GO:0010436">
    <property type="term" value="F:carotenoid dioxygenase activity"/>
    <property type="evidence" value="ECO:0007669"/>
    <property type="project" value="UniProtKB-UniRule"/>
</dbReference>
<comment type="cofactor">
    <cofactor evidence="1">
        <name>Fe(2+)</name>
        <dbReference type="ChEBI" id="CHEBI:29033"/>
    </cofactor>
</comment>
<dbReference type="Pfam" id="PF15461">
    <property type="entry name" value="BCD"/>
    <property type="match status" value="1"/>
</dbReference>
<dbReference type="InterPro" id="IPR022270">
    <property type="entry name" value="Blh_diox"/>
</dbReference>
<proteinExistence type="inferred from homology"/>
<feature type="transmembrane region" description="Helical" evidence="1">
    <location>
        <begin position="89"/>
        <end position="107"/>
    </location>
</feature>
<dbReference type="EC" id="1.13.11.63" evidence="1"/>
<evidence type="ECO:0000313" key="2">
    <source>
        <dbReference type="EMBL" id="VIP02739.1"/>
    </source>
</evidence>
<comment type="caution">
    <text evidence="1">Lacks conserved residue(s) required for the propagation of feature annotation.</text>
</comment>
<keyword evidence="1" id="KW-0560">Oxidoreductase</keyword>
<keyword evidence="1" id="KW-1003">Cell membrane</keyword>